<dbReference type="Proteomes" id="UP000637819">
    <property type="component" value="Plasmid pHTS138"/>
</dbReference>
<gene>
    <name evidence="1" type="ORF">JMJ58_21420</name>
</gene>
<organism evidence="1 2">
    <name type="scientific">Haloterrigena salifodinae</name>
    <dbReference type="NCBI Taxonomy" id="2675099"/>
    <lineage>
        <taxon>Archaea</taxon>
        <taxon>Methanobacteriati</taxon>
        <taxon>Methanobacteriota</taxon>
        <taxon>Stenosarchaea group</taxon>
        <taxon>Halobacteria</taxon>
        <taxon>Halobacteriales</taxon>
        <taxon>Natrialbaceae</taxon>
        <taxon>Haloterrigena</taxon>
    </lineage>
</organism>
<accession>A0A8T8E6J3</accession>
<evidence type="ECO:0000313" key="2">
    <source>
        <dbReference type="Proteomes" id="UP000637819"/>
    </source>
</evidence>
<sequence length="225" mass="24855">MLPSATPASAESAYQRLAAARRSASRLDTGSVPELIADASVNPPLRLTSEEEWEISVPEDAEPCQLLIDPVLEYLVAVRKPLESDEDRAAFDDACRRVPVLPTAVEWDNETARAVRRANLDGTVFMPPENDIAGGALPDIQFLASELDHGSDPNRAKPLREAALPAEFGSDVRTIWNVKEYQFTQVFDAAISPNSPGRTPPTQTRRRCRSVMLRRWPMPVSSTFD</sequence>
<name>A0A8T8E6J3_9EURY</name>
<dbReference type="GeneID" id="62877742"/>
<protein>
    <submittedName>
        <fullName evidence="1">Uncharacterized protein</fullName>
    </submittedName>
</protein>
<geneLocation type="plasmid" evidence="1 2">
    <name>pHTS138</name>
</geneLocation>
<keyword evidence="1" id="KW-0614">Plasmid</keyword>
<dbReference type="AlphaFoldDB" id="A0A8T8E6J3"/>
<dbReference type="KEGG" id="hsal:JMJ58_21420"/>
<keyword evidence="2" id="KW-1185">Reference proteome</keyword>
<evidence type="ECO:0000313" key="1">
    <source>
        <dbReference type="EMBL" id="QRV17484.1"/>
    </source>
</evidence>
<dbReference type="RefSeq" id="WP_204749519.1">
    <property type="nucleotide sequence ID" value="NZ_CP069189.1"/>
</dbReference>
<reference evidence="1 2" key="1">
    <citation type="submission" date="2021-01" db="EMBL/GenBank/DDBJ databases">
        <title>Genome Sequence and Methylation Pattern of Haloterrigena salifodinae BOL5-1, An Extremely Halophilic Archaeon from a Bolivian Salt Mine.</title>
        <authorList>
            <person name="DasSarma P."/>
            <person name="Anton B.P."/>
            <person name="DasSarma S.L."/>
            <person name="von Ehrenheim H.A.L."/>
            <person name="Martinez F.L."/>
            <person name="Guzman D."/>
            <person name="Roberts R.J."/>
            <person name="DasSarma S."/>
        </authorList>
    </citation>
    <scope>NUCLEOTIDE SEQUENCE [LARGE SCALE GENOMIC DNA]</scope>
    <source>
        <strain evidence="1 2">BOL5-1</strain>
        <plasmid evidence="1 2">pHTS138</plasmid>
    </source>
</reference>
<proteinExistence type="predicted"/>
<dbReference type="EMBL" id="CP069189">
    <property type="protein sequence ID" value="QRV17484.1"/>
    <property type="molecule type" value="Genomic_DNA"/>
</dbReference>